<dbReference type="PANTHER" id="PTHR43441">
    <property type="entry name" value="RIBOSOMAL-PROTEIN-SERINE ACETYLTRANSFERASE"/>
    <property type="match status" value="1"/>
</dbReference>
<dbReference type="PROSITE" id="PS51186">
    <property type="entry name" value="GNAT"/>
    <property type="match status" value="1"/>
</dbReference>
<keyword evidence="3" id="KW-1185">Reference proteome</keyword>
<dbReference type="EMBL" id="MTBP01000001">
    <property type="protein sequence ID" value="POM27710.1"/>
    <property type="molecule type" value="Genomic_DNA"/>
</dbReference>
<dbReference type="GO" id="GO:1990189">
    <property type="term" value="F:protein N-terminal-serine acetyltransferase activity"/>
    <property type="evidence" value="ECO:0007669"/>
    <property type="project" value="TreeGrafter"/>
</dbReference>
<keyword evidence="2" id="KW-0012">Acyltransferase</keyword>
<dbReference type="GO" id="GO:0008999">
    <property type="term" value="F:protein-N-terminal-alanine acetyltransferase activity"/>
    <property type="evidence" value="ECO:0007669"/>
    <property type="project" value="TreeGrafter"/>
</dbReference>
<reference evidence="2 3" key="1">
    <citation type="journal article" date="2017" name="Chemistry">
        <title>Isolation, Biosynthesis and Chemical Modifications of Rubterolones A-F: Rare Tropolone Alkaloids from Actinomadura sp. 5-2.</title>
        <authorList>
            <person name="Guo H."/>
            <person name="Benndorf R."/>
            <person name="Leichnitz D."/>
            <person name="Klassen J.L."/>
            <person name="Vollmers J."/>
            <person name="Gorls H."/>
            <person name="Steinacker M."/>
            <person name="Weigel C."/>
            <person name="Dahse H.M."/>
            <person name="Kaster A.K."/>
            <person name="de Beer Z.W."/>
            <person name="Poulsen M."/>
            <person name="Beemelmanns C."/>
        </authorList>
    </citation>
    <scope>NUCLEOTIDE SEQUENCE [LARGE SCALE GENOMIC DNA]</scope>
    <source>
        <strain evidence="2 3">5-2</strain>
    </source>
</reference>
<dbReference type="SUPFAM" id="SSF55729">
    <property type="entry name" value="Acyl-CoA N-acyltransferases (Nat)"/>
    <property type="match status" value="1"/>
</dbReference>
<feature type="domain" description="N-acetyltransferase" evidence="1">
    <location>
        <begin position="16"/>
        <end position="190"/>
    </location>
</feature>
<evidence type="ECO:0000313" key="3">
    <source>
        <dbReference type="Proteomes" id="UP000242367"/>
    </source>
</evidence>
<dbReference type="RefSeq" id="WP_103562495.1">
    <property type="nucleotide sequence ID" value="NZ_MTBP01000001.1"/>
</dbReference>
<dbReference type="Pfam" id="PF13302">
    <property type="entry name" value="Acetyltransf_3"/>
    <property type="match status" value="1"/>
</dbReference>
<accession>A0A2P4URN3</accession>
<evidence type="ECO:0000259" key="1">
    <source>
        <dbReference type="PROSITE" id="PS51186"/>
    </source>
</evidence>
<comment type="caution">
    <text evidence="2">The sequence shown here is derived from an EMBL/GenBank/DDBJ whole genome shotgun (WGS) entry which is preliminary data.</text>
</comment>
<dbReference type="Proteomes" id="UP000242367">
    <property type="component" value="Unassembled WGS sequence"/>
</dbReference>
<dbReference type="InterPro" id="IPR016181">
    <property type="entry name" value="Acyl_CoA_acyltransferase"/>
</dbReference>
<dbReference type="Gene3D" id="3.40.630.30">
    <property type="match status" value="1"/>
</dbReference>
<proteinExistence type="predicted"/>
<dbReference type="AlphaFoldDB" id="A0A2P4URN3"/>
<name>A0A2P4URN3_9ACTN</name>
<dbReference type="PANTHER" id="PTHR43441:SF10">
    <property type="entry name" value="ACETYLTRANSFERASE"/>
    <property type="match status" value="1"/>
</dbReference>
<sequence>MTGRFGDPVRLEGERTVLRPFSMDDAEDYVAALRAEEDWLPPNFPRELDAERLAWWFEDGVHQPQKLGLGVHLAIVDRASGALTGTIGLFRVDWSNLTCEVGYGMRPAWRRRGYATEALKLVVRWALHERGLHRVELRALTSNHASIRVAEYAGFLREGRARGAERSADGAHHDQVVFGLIARDLARDVPGAPDGDAAPSGPGSAG</sequence>
<keyword evidence="2" id="KW-0808">Transferase</keyword>
<protein>
    <submittedName>
        <fullName evidence="2">Putative ribosomal N-acetyltransferase YdaF</fullName>
        <ecNumber evidence="2">2.3.1.-</ecNumber>
    </submittedName>
</protein>
<dbReference type="InterPro" id="IPR000182">
    <property type="entry name" value="GNAT_dom"/>
</dbReference>
<gene>
    <name evidence="2" type="primary">ydaF_2</name>
    <name evidence="2" type="ORF">BTM25_21290</name>
</gene>
<dbReference type="InterPro" id="IPR051908">
    <property type="entry name" value="Ribosomal_N-acetyltransferase"/>
</dbReference>
<dbReference type="GO" id="GO:0005737">
    <property type="term" value="C:cytoplasm"/>
    <property type="evidence" value="ECO:0007669"/>
    <property type="project" value="TreeGrafter"/>
</dbReference>
<organism evidence="2 3">
    <name type="scientific">Actinomadura rubteroloni</name>
    <dbReference type="NCBI Taxonomy" id="1926885"/>
    <lineage>
        <taxon>Bacteria</taxon>
        <taxon>Bacillati</taxon>
        <taxon>Actinomycetota</taxon>
        <taxon>Actinomycetes</taxon>
        <taxon>Streptosporangiales</taxon>
        <taxon>Thermomonosporaceae</taxon>
        <taxon>Actinomadura</taxon>
    </lineage>
</organism>
<dbReference type="EC" id="2.3.1.-" evidence="2"/>
<evidence type="ECO:0000313" key="2">
    <source>
        <dbReference type="EMBL" id="POM27710.1"/>
    </source>
</evidence>
<dbReference type="CDD" id="cd04301">
    <property type="entry name" value="NAT_SF"/>
    <property type="match status" value="1"/>
</dbReference>